<dbReference type="InterPro" id="IPR020783">
    <property type="entry name" value="Ribosomal_uL11_C"/>
</dbReference>
<dbReference type="SMART" id="SM00649">
    <property type="entry name" value="RL11"/>
    <property type="match status" value="1"/>
</dbReference>
<dbReference type="GO" id="GO:0005762">
    <property type="term" value="C:mitochondrial large ribosomal subunit"/>
    <property type="evidence" value="ECO:0007669"/>
    <property type="project" value="TreeGrafter"/>
</dbReference>
<dbReference type="Proteomes" id="UP001515480">
    <property type="component" value="Unassembled WGS sequence"/>
</dbReference>
<reference evidence="8 9" key="1">
    <citation type="journal article" date="2024" name="Science">
        <title>Giant polyketide synthase enzymes in the biosynthesis of giant marine polyether toxins.</title>
        <authorList>
            <person name="Fallon T.R."/>
            <person name="Shende V.V."/>
            <person name="Wierzbicki I.H."/>
            <person name="Pendleton A.L."/>
            <person name="Watervoot N.F."/>
            <person name="Auber R.P."/>
            <person name="Gonzalez D.J."/>
            <person name="Wisecaver J.H."/>
            <person name="Moore B.S."/>
        </authorList>
    </citation>
    <scope>NUCLEOTIDE SEQUENCE [LARGE SCALE GENOMIC DNA]</scope>
    <source>
        <strain evidence="8 9">12B1</strain>
    </source>
</reference>
<keyword evidence="2 5" id="KW-0689">Ribosomal protein</keyword>
<dbReference type="AlphaFoldDB" id="A0AB34INH1"/>
<dbReference type="InterPro" id="IPR000911">
    <property type="entry name" value="Ribosomal_uL11"/>
</dbReference>
<name>A0AB34INH1_PRYPA</name>
<dbReference type="HAMAP" id="MF_00736">
    <property type="entry name" value="Ribosomal_uL11"/>
    <property type="match status" value="1"/>
</dbReference>
<dbReference type="InterPro" id="IPR036796">
    <property type="entry name" value="Ribosomal_uL11_N_sf"/>
</dbReference>
<dbReference type="Pfam" id="PF03946">
    <property type="entry name" value="Ribosomal_L11_N"/>
    <property type="match status" value="1"/>
</dbReference>
<dbReference type="Gene3D" id="3.30.1550.10">
    <property type="entry name" value="Ribosomal protein L11/L12, N-terminal domain"/>
    <property type="match status" value="1"/>
</dbReference>
<dbReference type="Gene3D" id="1.10.10.250">
    <property type="entry name" value="Ribosomal protein L11, C-terminal domain"/>
    <property type="match status" value="1"/>
</dbReference>
<dbReference type="PANTHER" id="PTHR11661">
    <property type="entry name" value="60S RIBOSOMAL PROTEIN L12"/>
    <property type="match status" value="1"/>
</dbReference>
<dbReference type="FunFam" id="1.10.10.250:FF:000003">
    <property type="entry name" value="Mitochondrial ribosomal protein L11"/>
    <property type="match status" value="1"/>
</dbReference>
<dbReference type="PANTHER" id="PTHR11661:SF1">
    <property type="entry name" value="LARGE RIBOSOMAL SUBUNIT PROTEIN UL11M"/>
    <property type="match status" value="1"/>
</dbReference>
<dbReference type="InterPro" id="IPR036769">
    <property type="entry name" value="Ribosomal_uL11_C_sf"/>
</dbReference>
<comment type="similarity">
    <text evidence="1 5">Belongs to the universal ribosomal protein uL11 family.</text>
</comment>
<dbReference type="Pfam" id="PF00298">
    <property type="entry name" value="Ribosomal_L11"/>
    <property type="match status" value="1"/>
</dbReference>
<evidence type="ECO:0000259" key="7">
    <source>
        <dbReference type="Pfam" id="PF03946"/>
    </source>
</evidence>
<dbReference type="InterPro" id="IPR020784">
    <property type="entry name" value="Ribosomal_uL11_N"/>
</dbReference>
<dbReference type="SUPFAM" id="SSF46906">
    <property type="entry name" value="Ribosomal protein L11, C-terminal domain"/>
    <property type="match status" value="1"/>
</dbReference>
<accession>A0AB34INH1</accession>
<evidence type="ECO:0000313" key="8">
    <source>
        <dbReference type="EMBL" id="KAL1500518.1"/>
    </source>
</evidence>
<feature type="domain" description="Large ribosomal subunit protein uL11 C-terminal" evidence="6">
    <location>
        <begin position="73"/>
        <end position="145"/>
    </location>
</feature>
<evidence type="ECO:0000256" key="3">
    <source>
        <dbReference type="ARBA" id="ARBA00023274"/>
    </source>
</evidence>
<proteinExistence type="inferred from homology"/>
<evidence type="ECO:0000256" key="2">
    <source>
        <dbReference type="ARBA" id="ARBA00022980"/>
    </source>
</evidence>
<sequence length="154" mass="16673">MAAKVLAKFNLTVPAGKATPQPPVGSALGQRGLKLMDFCKEFNDRTKDFIEGTPVPTTITAYADRTFTFVTRLPPSSYFLLRAAGVEKGSMSAGTETVGKVSVKHIYHIAKLKFEHDKHIEMAGATLASYCRSLVGTCKGMGIVVYNPSETKDQ</sequence>
<dbReference type="EMBL" id="JBGBPQ010000023">
    <property type="protein sequence ID" value="KAL1500518.1"/>
    <property type="molecule type" value="Genomic_DNA"/>
</dbReference>
<keyword evidence="3 5" id="KW-0687">Ribonucleoprotein</keyword>
<gene>
    <name evidence="8" type="ORF">AB1Y20_013174</name>
</gene>
<dbReference type="CDD" id="cd00349">
    <property type="entry name" value="Ribosomal_L11"/>
    <property type="match status" value="1"/>
</dbReference>
<feature type="domain" description="Large ribosomal subunit protein uL11 N-terminal" evidence="7">
    <location>
        <begin position="10"/>
        <end position="67"/>
    </location>
</feature>
<dbReference type="NCBIfam" id="TIGR01632">
    <property type="entry name" value="L11_bact"/>
    <property type="match status" value="1"/>
</dbReference>
<protein>
    <recommendedName>
        <fullName evidence="4">Large ribosomal subunit protein uL11m</fullName>
    </recommendedName>
</protein>
<dbReference type="FunFam" id="3.30.1550.10:FF:000005">
    <property type="entry name" value="50S ribosomal protein L11"/>
    <property type="match status" value="1"/>
</dbReference>
<dbReference type="InterPro" id="IPR006519">
    <property type="entry name" value="Ribosomal_uL11_bac-typ"/>
</dbReference>
<dbReference type="GO" id="GO:0003735">
    <property type="term" value="F:structural constituent of ribosome"/>
    <property type="evidence" value="ECO:0007669"/>
    <property type="project" value="InterPro"/>
</dbReference>
<dbReference type="GO" id="GO:0006412">
    <property type="term" value="P:translation"/>
    <property type="evidence" value="ECO:0007669"/>
    <property type="project" value="InterPro"/>
</dbReference>
<dbReference type="SUPFAM" id="SSF54747">
    <property type="entry name" value="Ribosomal L11/L12e N-terminal domain"/>
    <property type="match status" value="1"/>
</dbReference>
<evidence type="ECO:0000259" key="6">
    <source>
        <dbReference type="Pfam" id="PF00298"/>
    </source>
</evidence>
<comment type="caution">
    <text evidence="8">The sequence shown here is derived from an EMBL/GenBank/DDBJ whole genome shotgun (WGS) entry which is preliminary data.</text>
</comment>
<organism evidence="8 9">
    <name type="scientific">Prymnesium parvum</name>
    <name type="common">Toxic golden alga</name>
    <dbReference type="NCBI Taxonomy" id="97485"/>
    <lineage>
        <taxon>Eukaryota</taxon>
        <taxon>Haptista</taxon>
        <taxon>Haptophyta</taxon>
        <taxon>Prymnesiophyceae</taxon>
        <taxon>Prymnesiales</taxon>
        <taxon>Prymnesiaceae</taxon>
        <taxon>Prymnesium</taxon>
    </lineage>
</organism>
<keyword evidence="9" id="KW-1185">Reference proteome</keyword>
<dbReference type="GO" id="GO:0070180">
    <property type="term" value="F:large ribosomal subunit rRNA binding"/>
    <property type="evidence" value="ECO:0007669"/>
    <property type="project" value="TreeGrafter"/>
</dbReference>
<evidence type="ECO:0000256" key="1">
    <source>
        <dbReference type="ARBA" id="ARBA00010537"/>
    </source>
</evidence>
<evidence type="ECO:0000313" key="9">
    <source>
        <dbReference type="Proteomes" id="UP001515480"/>
    </source>
</evidence>
<evidence type="ECO:0000256" key="4">
    <source>
        <dbReference type="ARBA" id="ARBA00040104"/>
    </source>
</evidence>
<evidence type="ECO:0000256" key="5">
    <source>
        <dbReference type="RuleBase" id="RU003978"/>
    </source>
</evidence>